<accession>A0A2N5VHA1</accession>
<evidence type="ECO:0008006" key="4">
    <source>
        <dbReference type="Google" id="ProtNLM"/>
    </source>
</evidence>
<evidence type="ECO:0000256" key="1">
    <source>
        <dbReference type="SAM" id="MobiDB-lite"/>
    </source>
</evidence>
<reference evidence="2 3" key="1">
    <citation type="submission" date="2017-11" db="EMBL/GenBank/DDBJ databases">
        <title>De novo assembly and phasing of dikaryotic genomes from two isolates of Puccinia coronata f. sp. avenae, the causal agent of oat crown rust.</title>
        <authorList>
            <person name="Miller M.E."/>
            <person name="Zhang Y."/>
            <person name="Omidvar V."/>
            <person name="Sperschneider J."/>
            <person name="Schwessinger B."/>
            <person name="Raley C."/>
            <person name="Palmer J.M."/>
            <person name="Garnica D."/>
            <person name="Upadhyaya N."/>
            <person name="Rathjen J."/>
            <person name="Taylor J.M."/>
            <person name="Park R.F."/>
            <person name="Dodds P.N."/>
            <person name="Hirsch C.D."/>
            <person name="Kianian S.F."/>
            <person name="Figueroa M."/>
        </authorList>
    </citation>
    <scope>NUCLEOTIDE SEQUENCE [LARGE SCALE GENOMIC DNA]</scope>
    <source>
        <strain evidence="2">12NC29</strain>
    </source>
</reference>
<protein>
    <recommendedName>
        <fullName evidence="4">CxC1-like cysteine cluster associated with KDZ transposases domain-containing protein</fullName>
    </recommendedName>
</protein>
<feature type="region of interest" description="Disordered" evidence="1">
    <location>
        <begin position="1"/>
        <end position="29"/>
    </location>
</feature>
<dbReference type="EMBL" id="PGCJ01000096">
    <property type="protein sequence ID" value="PLW49360.1"/>
    <property type="molecule type" value="Genomic_DNA"/>
</dbReference>
<dbReference type="PANTHER" id="PTHR33096:SF1">
    <property type="entry name" value="CXC1-LIKE CYSTEINE CLUSTER ASSOCIATED WITH KDZ TRANSPOSASES DOMAIN-CONTAINING PROTEIN"/>
    <property type="match status" value="1"/>
</dbReference>
<gene>
    <name evidence="2" type="ORF">PCANC_07772</name>
</gene>
<proteinExistence type="predicted"/>
<dbReference type="Proteomes" id="UP000235388">
    <property type="component" value="Unassembled WGS sequence"/>
</dbReference>
<dbReference type="PANTHER" id="PTHR33096">
    <property type="entry name" value="CXC2 DOMAIN-CONTAINING PROTEIN"/>
    <property type="match status" value="1"/>
</dbReference>
<dbReference type="AlphaFoldDB" id="A0A2N5VHA1"/>
<evidence type="ECO:0000313" key="3">
    <source>
        <dbReference type="Proteomes" id="UP000235388"/>
    </source>
</evidence>
<dbReference type="OrthoDB" id="10645341at2759"/>
<evidence type="ECO:0000313" key="2">
    <source>
        <dbReference type="EMBL" id="PLW49360.1"/>
    </source>
</evidence>
<comment type="caution">
    <text evidence="2">The sequence shown here is derived from an EMBL/GenBank/DDBJ whole genome shotgun (WGS) entry which is preliminary data.</text>
</comment>
<sequence length="316" mass="36023">MARSRRSRTSFTRGPITIRHPRSSTSSQPTNLNAALAMALRHGLIVLNSNELLLNNSDHITEDEYTDYFHHHSHPDDNPQPLPEDFISLYAMRRDRLAATWKTIEKSIAAAFFACQYHTKNWTTTTTYLDPLEECTCTSTSKQPVDLIYTHDRFPQQPLYQSLWHKSALPYTSFIAGTTYHQDSRSRQVLHAHSQKSNPCNLQIPFSQANDAFQQILTPEKELLTTTLGLTTQDQWASRCPSCFGDKPDSECENGEAYAIIAMDGNFQHRHQKFASTDIPTEADYPPNFVLPSHIFQNEDHCLSTDQVDDELKASF</sequence>
<keyword evidence="3" id="KW-1185">Reference proteome</keyword>
<name>A0A2N5VHA1_9BASI</name>
<dbReference type="STRING" id="200324.A0A2N5VHA1"/>
<organism evidence="2 3">
    <name type="scientific">Puccinia coronata f. sp. avenae</name>
    <dbReference type="NCBI Taxonomy" id="200324"/>
    <lineage>
        <taxon>Eukaryota</taxon>
        <taxon>Fungi</taxon>
        <taxon>Dikarya</taxon>
        <taxon>Basidiomycota</taxon>
        <taxon>Pucciniomycotina</taxon>
        <taxon>Pucciniomycetes</taxon>
        <taxon>Pucciniales</taxon>
        <taxon>Pucciniaceae</taxon>
        <taxon>Puccinia</taxon>
    </lineage>
</organism>